<accession>A0A3L8PRB5</accession>
<dbReference type="RefSeq" id="WP_121840739.1">
    <property type="nucleotide sequence ID" value="NZ_ML014867.1"/>
</dbReference>
<comment type="caution">
    <text evidence="2">The sequence shown here is derived from an EMBL/GenBank/DDBJ whole genome shotgun (WGS) entry which is preliminary data.</text>
</comment>
<evidence type="ECO:0008006" key="4">
    <source>
        <dbReference type="Google" id="ProtNLM"/>
    </source>
</evidence>
<evidence type="ECO:0000313" key="3">
    <source>
        <dbReference type="Proteomes" id="UP000281474"/>
    </source>
</evidence>
<name>A0A3L8PRB5_9GAMM</name>
<keyword evidence="1" id="KW-0812">Transmembrane</keyword>
<keyword evidence="3" id="KW-1185">Reference proteome</keyword>
<feature type="transmembrane region" description="Helical" evidence="1">
    <location>
        <begin position="115"/>
        <end position="135"/>
    </location>
</feature>
<evidence type="ECO:0000313" key="2">
    <source>
        <dbReference type="EMBL" id="RLV57931.1"/>
    </source>
</evidence>
<protein>
    <recommendedName>
        <fullName evidence="4">VUT family protein</fullName>
    </recommendedName>
</protein>
<keyword evidence="1" id="KW-0472">Membrane</keyword>
<dbReference type="Pfam" id="PF02592">
    <property type="entry name" value="Vut_1"/>
    <property type="match status" value="1"/>
</dbReference>
<organism evidence="2 3">
    <name type="scientific">Parashewanella curva</name>
    <dbReference type="NCBI Taxonomy" id="2338552"/>
    <lineage>
        <taxon>Bacteria</taxon>
        <taxon>Pseudomonadati</taxon>
        <taxon>Pseudomonadota</taxon>
        <taxon>Gammaproteobacteria</taxon>
        <taxon>Alteromonadales</taxon>
        <taxon>Shewanellaceae</taxon>
        <taxon>Parashewanella</taxon>
    </lineage>
</organism>
<feature type="transmembrane region" description="Helical" evidence="1">
    <location>
        <begin position="12"/>
        <end position="34"/>
    </location>
</feature>
<dbReference type="InterPro" id="IPR003744">
    <property type="entry name" value="YhhQ"/>
</dbReference>
<dbReference type="EMBL" id="QZEI01000118">
    <property type="protein sequence ID" value="RLV57931.1"/>
    <property type="molecule type" value="Genomic_DNA"/>
</dbReference>
<sequence length="226" mass="25368">MTSKCQQNLFRTANINYVLIGALLSASIISHLIANRLVGIVGFPVIPATFSYMLVFSLSDILASLNSRRFVIFVLLGEAVTNLVWFSFIMGVTSAPEPEFFALGQSYQDVFGSVPQLYLANLGGGLIISIIDILLFSHWYKTKKFTFFKASFFSTIVSISVYTYFTDYFGFRGNYPDHVMLLAHVNAITNVICVFCYSVISAWAMKHILNYVHQQDTNSGVYHDQV</sequence>
<feature type="transmembrane region" description="Helical" evidence="1">
    <location>
        <begin position="147"/>
        <end position="165"/>
    </location>
</feature>
<feature type="transmembrane region" description="Helical" evidence="1">
    <location>
        <begin position="185"/>
        <end position="205"/>
    </location>
</feature>
<proteinExistence type="predicted"/>
<dbReference type="AlphaFoldDB" id="A0A3L8PRB5"/>
<evidence type="ECO:0000256" key="1">
    <source>
        <dbReference type="SAM" id="Phobius"/>
    </source>
</evidence>
<gene>
    <name evidence="2" type="ORF">D5018_19960</name>
</gene>
<keyword evidence="1" id="KW-1133">Transmembrane helix</keyword>
<feature type="transmembrane region" description="Helical" evidence="1">
    <location>
        <begin position="40"/>
        <end position="58"/>
    </location>
</feature>
<feature type="transmembrane region" description="Helical" evidence="1">
    <location>
        <begin position="70"/>
        <end position="95"/>
    </location>
</feature>
<reference evidence="2 3" key="1">
    <citation type="submission" date="2018-09" db="EMBL/GenBank/DDBJ databases">
        <title>Phylogeny of the Shewanellaceae, and recommendation for two new genera, Pseudoshewanella and Parashewanella.</title>
        <authorList>
            <person name="Wang G."/>
        </authorList>
    </citation>
    <scope>NUCLEOTIDE SEQUENCE [LARGE SCALE GENOMIC DNA]</scope>
    <source>
        <strain evidence="2 3">C51</strain>
    </source>
</reference>
<dbReference type="Proteomes" id="UP000281474">
    <property type="component" value="Unassembled WGS sequence"/>
</dbReference>